<keyword evidence="2" id="KW-1185">Reference proteome</keyword>
<evidence type="ECO:0000313" key="1">
    <source>
        <dbReference type="EMBL" id="MCL6269356.1"/>
    </source>
</evidence>
<reference evidence="1 2" key="1">
    <citation type="submission" date="2022-05" db="EMBL/GenBank/DDBJ databases">
        <authorList>
            <person name="Park J.-S."/>
        </authorList>
    </citation>
    <scope>NUCLEOTIDE SEQUENCE [LARGE SCALE GENOMIC DNA]</scope>
    <source>
        <strain evidence="1 2">2012CJ34-2</strain>
    </source>
</reference>
<gene>
    <name evidence="1" type="ORF">M3P05_05275</name>
</gene>
<dbReference type="Proteomes" id="UP001203338">
    <property type="component" value="Unassembled WGS sequence"/>
</dbReference>
<dbReference type="EMBL" id="JAMFLX010000005">
    <property type="protein sequence ID" value="MCL6269356.1"/>
    <property type="molecule type" value="Genomic_DNA"/>
</dbReference>
<sequence>MNPAALSRASKVAKVELAARNNAHLCHSVCQAHQTPGEFHDTLWLNQLAVPRFYPNAVTLAVDHQPIQKAMIWDLLDGGLSGSWAVKDSFNQLDLDNLGFQVLFEASWLWLEPDTALPAPCDEIEWAFINNPFDLSRWEQAWRNSLDQPHIFVPDILFNPDIAFIAAFDHGEIIAGTIANASHGVVGLSNMFVPETNPEFWWQNCMAIARHHFPDRPLVCYESGSDLDIAKTSGFSELQPLQVWLKEP</sequence>
<proteinExistence type="predicted"/>
<name>A0ABT0PDR2_9GAMM</name>
<protein>
    <submittedName>
        <fullName evidence="1">Uncharacterized protein</fullName>
    </submittedName>
</protein>
<organism evidence="1 2">
    <name type="scientific">Parendozoicomonas callyspongiae</name>
    <dbReference type="NCBI Taxonomy" id="2942213"/>
    <lineage>
        <taxon>Bacteria</taxon>
        <taxon>Pseudomonadati</taxon>
        <taxon>Pseudomonadota</taxon>
        <taxon>Gammaproteobacteria</taxon>
        <taxon>Oceanospirillales</taxon>
        <taxon>Endozoicomonadaceae</taxon>
        <taxon>Parendozoicomonas</taxon>
    </lineage>
</organism>
<dbReference type="RefSeq" id="WP_249698349.1">
    <property type="nucleotide sequence ID" value="NZ_JAMFLX010000005.1"/>
</dbReference>
<comment type="caution">
    <text evidence="1">The sequence shown here is derived from an EMBL/GenBank/DDBJ whole genome shotgun (WGS) entry which is preliminary data.</text>
</comment>
<accession>A0ABT0PDR2</accession>
<evidence type="ECO:0000313" key="2">
    <source>
        <dbReference type="Proteomes" id="UP001203338"/>
    </source>
</evidence>